<keyword evidence="11" id="KW-1185">Reference proteome</keyword>
<dbReference type="PROSITE" id="PS50866">
    <property type="entry name" value="GOLD"/>
    <property type="match status" value="1"/>
</dbReference>
<evidence type="ECO:0000256" key="8">
    <source>
        <dbReference type="RuleBase" id="RU003827"/>
    </source>
</evidence>
<dbReference type="Pfam" id="PF01105">
    <property type="entry name" value="EMP24_GP25L"/>
    <property type="match status" value="1"/>
</dbReference>
<dbReference type="SMART" id="SM01190">
    <property type="entry name" value="EMP24_GP25L"/>
    <property type="match status" value="1"/>
</dbReference>
<keyword evidence="7" id="KW-0472">Membrane</keyword>
<organism evidence="11 12">
    <name type="scientific">Phascolarctos cinereus</name>
    <name type="common">Koala</name>
    <dbReference type="NCBI Taxonomy" id="38626"/>
    <lineage>
        <taxon>Eukaryota</taxon>
        <taxon>Metazoa</taxon>
        <taxon>Chordata</taxon>
        <taxon>Craniata</taxon>
        <taxon>Vertebrata</taxon>
        <taxon>Euteleostomi</taxon>
        <taxon>Mammalia</taxon>
        <taxon>Metatheria</taxon>
        <taxon>Diprotodontia</taxon>
        <taxon>Phascolarctidae</taxon>
        <taxon>Phascolarctos</taxon>
    </lineage>
</organism>
<dbReference type="AlphaFoldDB" id="A0A6P5IPZ8"/>
<evidence type="ECO:0000256" key="5">
    <source>
        <dbReference type="ARBA" id="ARBA00022824"/>
    </source>
</evidence>
<evidence type="ECO:0000259" key="10">
    <source>
        <dbReference type="PROSITE" id="PS50866"/>
    </source>
</evidence>
<reference evidence="12" key="1">
    <citation type="submission" date="2025-08" db="UniProtKB">
        <authorList>
            <consortium name="RefSeq"/>
        </authorList>
    </citation>
    <scope>IDENTIFICATION</scope>
    <source>
        <tissue evidence="12">Spleen</tissue>
    </source>
</reference>
<dbReference type="InterPro" id="IPR015720">
    <property type="entry name" value="Emp24-like"/>
</dbReference>
<dbReference type="Proteomes" id="UP000515140">
    <property type="component" value="Unplaced"/>
</dbReference>
<evidence type="ECO:0000256" key="6">
    <source>
        <dbReference type="ARBA" id="ARBA00022989"/>
    </source>
</evidence>
<evidence type="ECO:0000256" key="2">
    <source>
        <dbReference type="ARBA" id="ARBA00007104"/>
    </source>
</evidence>
<dbReference type="GeneID" id="110195652"/>
<keyword evidence="5" id="KW-0256">Endoplasmic reticulum</keyword>
<name>A0A6P5IPZ8_PHACI</name>
<evidence type="ECO:0000256" key="9">
    <source>
        <dbReference type="SAM" id="SignalP"/>
    </source>
</evidence>
<dbReference type="RefSeq" id="XP_020824142.1">
    <property type="nucleotide sequence ID" value="XM_020968483.1"/>
</dbReference>
<feature type="signal peptide" evidence="9">
    <location>
        <begin position="1"/>
        <end position="27"/>
    </location>
</feature>
<dbReference type="GO" id="GO:0005789">
    <property type="term" value="C:endoplasmic reticulum membrane"/>
    <property type="evidence" value="ECO:0007669"/>
    <property type="project" value="UniProtKB-SubCell"/>
</dbReference>
<feature type="chain" id="PRO_5028430693" evidence="9">
    <location>
        <begin position="28"/>
        <end position="199"/>
    </location>
</feature>
<dbReference type="PANTHER" id="PTHR22811">
    <property type="entry name" value="TRANSMEMBRANE EMP24 DOMAIN-CONTAINING PROTEIN"/>
    <property type="match status" value="1"/>
</dbReference>
<evidence type="ECO:0000256" key="4">
    <source>
        <dbReference type="ARBA" id="ARBA00022729"/>
    </source>
</evidence>
<keyword evidence="6" id="KW-1133">Transmembrane helix</keyword>
<accession>A0A6P5IPZ8</accession>
<evidence type="ECO:0000256" key="1">
    <source>
        <dbReference type="ARBA" id="ARBA00004115"/>
    </source>
</evidence>
<evidence type="ECO:0000256" key="3">
    <source>
        <dbReference type="ARBA" id="ARBA00022692"/>
    </source>
</evidence>
<comment type="similarity">
    <text evidence="2 8">Belongs to the EMP24/GP25L family.</text>
</comment>
<feature type="domain" description="GOLD" evidence="10">
    <location>
        <begin position="41"/>
        <end position="139"/>
    </location>
</feature>
<evidence type="ECO:0000256" key="7">
    <source>
        <dbReference type="ARBA" id="ARBA00023136"/>
    </source>
</evidence>
<protein>
    <submittedName>
        <fullName evidence="12">Transmembrane emp24 domain-containing protein 4-like isoform X1</fullName>
    </submittedName>
</protein>
<keyword evidence="3 8" id="KW-0812">Transmembrane</keyword>
<gene>
    <name evidence="12" type="primary">LOC110195652</name>
</gene>
<proteinExistence type="inferred from homology"/>
<sequence length="199" mass="22887">MAGVWARRLQAAMWHQALLLRLWLALASVEGLYFHIGETEKRCFIEEIPEETMVIGNDRTQAWNKQTETFLPSTSGPEMHVEVKDPVGKVMLSRRCDSEGQFTFTSHAPGDHQICLYSNSTRMIIFAEGKGRVHLDVQAGEHTNNYPEIAAKDKLTELQLRTRQLLHQVEQIGKEQNYQVYCEECLHMTSESANQRVLW</sequence>
<dbReference type="InParanoid" id="A0A6P5IPZ8"/>
<comment type="subcellular location">
    <subcellularLocation>
        <location evidence="1">Endoplasmic reticulum membrane</location>
        <topology evidence="1">Single-pass type I membrane protein</topology>
    </subcellularLocation>
    <subcellularLocation>
        <location evidence="8">Membrane</location>
        <topology evidence="8">Single-pass type I membrane protein</topology>
    </subcellularLocation>
</comment>
<keyword evidence="4 9" id="KW-0732">Signal</keyword>
<dbReference type="InterPro" id="IPR009038">
    <property type="entry name" value="GOLD_dom"/>
</dbReference>
<dbReference type="KEGG" id="pcw:110195652"/>
<evidence type="ECO:0000313" key="11">
    <source>
        <dbReference type="Proteomes" id="UP000515140"/>
    </source>
</evidence>
<evidence type="ECO:0000313" key="12">
    <source>
        <dbReference type="RefSeq" id="XP_020824142.1"/>
    </source>
</evidence>